<sequence length="182" mass="21274">MNEDKKERGRPFKMANWIPSLQQVLNNNSVVFLTDADLVFLVNKLLPIEDRITTRTFKNWKAGKFAPNEELGVEFLELIQEALIKEKMALGEALKNDKTGQWVRYAWILERKFEEFNLKHISENINKNEETQIIQITAGNNEQKALIQNILNPDFLELKPEQLPEKSISIEPENNIDDKYDF</sequence>
<dbReference type="RefSeq" id="WP_283238964.1">
    <property type="nucleotide sequence ID" value="NZ_JASGBP010000003.1"/>
</dbReference>
<evidence type="ECO:0000313" key="1">
    <source>
        <dbReference type="EMBL" id="MDI9257283.1"/>
    </source>
</evidence>
<protein>
    <submittedName>
        <fullName evidence="1">Uncharacterized protein</fullName>
    </submittedName>
</protein>
<name>A0ABT6XQI8_9FLAO</name>
<dbReference type="Proteomes" id="UP001230035">
    <property type="component" value="Unassembled WGS sequence"/>
</dbReference>
<keyword evidence="2" id="KW-1185">Reference proteome</keyword>
<organism evidence="1 2">
    <name type="scientific">Flavobacterium sedimenticola</name>
    <dbReference type="NCBI Taxonomy" id="3043286"/>
    <lineage>
        <taxon>Bacteria</taxon>
        <taxon>Pseudomonadati</taxon>
        <taxon>Bacteroidota</taxon>
        <taxon>Flavobacteriia</taxon>
        <taxon>Flavobacteriales</taxon>
        <taxon>Flavobacteriaceae</taxon>
        <taxon>Flavobacterium</taxon>
    </lineage>
</organism>
<dbReference type="EMBL" id="JASGBP010000003">
    <property type="protein sequence ID" value="MDI9257283.1"/>
    <property type="molecule type" value="Genomic_DNA"/>
</dbReference>
<evidence type="ECO:0000313" key="2">
    <source>
        <dbReference type="Proteomes" id="UP001230035"/>
    </source>
</evidence>
<comment type="caution">
    <text evidence="1">The sequence shown here is derived from an EMBL/GenBank/DDBJ whole genome shotgun (WGS) entry which is preliminary data.</text>
</comment>
<gene>
    <name evidence="1" type="ORF">QHT84_07630</name>
</gene>
<reference evidence="1 2" key="1">
    <citation type="submission" date="2023-05" db="EMBL/GenBank/DDBJ databases">
        <title>Flavobacterium sedimenti sp. nov., isolated from the sediment.</title>
        <authorList>
            <person name="Wu N."/>
        </authorList>
    </citation>
    <scope>NUCLEOTIDE SEQUENCE [LARGE SCALE GENOMIC DNA]</scope>
    <source>
        <strain evidence="1 2">YZ-48</strain>
    </source>
</reference>
<accession>A0ABT6XQI8</accession>
<proteinExistence type="predicted"/>